<dbReference type="SUPFAM" id="SSF116842">
    <property type="entry name" value="XseB-like"/>
    <property type="match status" value="1"/>
</dbReference>
<organism evidence="8 9">
    <name type="scientific">Splendidivirga corallicola</name>
    <dbReference type="NCBI Taxonomy" id="3051826"/>
    <lineage>
        <taxon>Bacteria</taxon>
        <taxon>Pseudomonadati</taxon>
        <taxon>Bacteroidota</taxon>
        <taxon>Cytophagia</taxon>
        <taxon>Cytophagales</taxon>
        <taxon>Splendidivirgaceae</taxon>
        <taxon>Splendidivirga</taxon>
    </lineage>
</organism>
<evidence type="ECO:0000256" key="4">
    <source>
        <dbReference type="ARBA" id="ARBA00022801"/>
    </source>
</evidence>
<gene>
    <name evidence="8" type="primary">xseB</name>
    <name evidence="8" type="ORF">QQ008_26645</name>
</gene>
<proteinExistence type="inferred from homology"/>
<accession>A0ABT8KW29</accession>
<dbReference type="GO" id="GO:0008855">
    <property type="term" value="F:exodeoxyribonuclease VII activity"/>
    <property type="evidence" value="ECO:0007669"/>
    <property type="project" value="UniProtKB-EC"/>
</dbReference>
<dbReference type="InterPro" id="IPR003761">
    <property type="entry name" value="Exonuc_VII_S"/>
</dbReference>
<evidence type="ECO:0000256" key="7">
    <source>
        <dbReference type="SAM" id="Coils"/>
    </source>
</evidence>
<dbReference type="Proteomes" id="UP001172082">
    <property type="component" value="Unassembled WGS sequence"/>
</dbReference>
<keyword evidence="7" id="KW-0175">Coiled coil</keyword>
<keyword evidence="4 8" id="KW-0378">Hydrolase</keyword>
<comment type="caution">
    <text evidence="8">The sequence shown here is derived from an EMBL/GenBank/DDBJ whole genome shotgun (WGS) entry which is preliminary data.</text>
</comment>
<feature type="coiled-coil region" evidence="7">
    <location>
        <begin position="5"/>
        <end position="63"/>
    </location>
</feature>
<evidence type="ECO:0000256" key="2">
    <source>
        <dbReference type="ARBA" id="ARBA00022490"/>
    </source>
</evidence>
<evidence type="ECO:0000256" key="5">
    <source>
        <dbReference type="ARBA" id="ARBA00022839"/>
    </source>
</evidence>
<dbReference type="RefSeq" id="WP_346755021.1">
    <property type="nucleotide sequence ID" value="NZ_JAUJEA010000014.1"/>
</dbReference>
<evidence type="ECO:0000256" key="6">
    <source>
        <dbReference type="NCBIfam" id="TIGR01280"/>
    </source>
</evidence>
<dbReference type="Pfam" id="PF02609">
    <property type="entry name" value="Exonuc_VII_S"/>
    <property type="match status" value="1"/>
</dbReference>
<name>A0ABT8KW29_9BACT</name>
<keyword evidence="3" id="KW-0540">Nuclease</keyword>
<comment type="similarity">
    <text evidence="1">Belongs to the XseB family.</text>
</comment>
<dbReference type="EC" id="3.1.11.6" evidence="6"/>
<sequence>MAAKKFNYKQSLKRLEEIVAQIESEEPDVDELSQLVKEATALMKKCKEKLKATEEDIDRTLSDL</sequence>
<protein>
    <recommendedName>
        <fullName evidence="6">Exodeoxyribonuclease VII small subunit</fullName>
        <ecNumber evidence="6">3.1.11.6</ecNumber>
    </recommendedName>
</protein>
<evidence type="ECO:0000256" key="1">
    <source>
        <dbReference type="ARBA" id="ARBA00009998"/>
    </source>
</evidence>
<keyword evidence="9" id="KW-1185">Reference proteome</keyword>
<dbReference type="Gene3D" id="1.10.287.1040">
    <property type="entry name" value="Exonuclease VII, small subunit"/>
    <property type="match status" value="1"/>
</dbReference>
<keyword evidence="5" id="KW-0269">Exonuclease</keyword>
<keyword evidence="2" id="KW-0963">Cytoplasm</keyword>
<reference evidence="8" key="1">
    <citation type="submission" date="2023-06" db="EMBL/GenBank/DDBJ databases">
        <title>Genomic of Parafulvivirga corallium.</title>
        <authorList>
            <person name="Wang G."/>
        </authorList>
    </citation>
    <scope>NUCLEOTIDE SEQUENCE</scope>
    <source>
        <strain evidence="8">BMA10</strain>
    </source>
</reference>
<evidence type="ECO:0000313" key="9">
    <source>
        <dbReference type="Proteomes" id="UP001172082"/>
    </source>
</evidence>
<dbReference type="EMBL" id="JAUJEA010000014">
    <property type="protein sequence ID" value="MDN5204997.1"/>
    <property type="molecule type" value="Genomic_DNA"/>
</dbReference>
<evidence type="ECO:0000256" key="3">
    <source>
        <dbReference type="ARBA" id="ARBA00022722"/>
    </source>
</evidence>
<dbReference type="InterPro" id="IPR037004">
    <property type="entry name" value="Exonuc_VII_ssu_sf"/>
</dbReference>
<evidence type="ECO:0000313" key="8">
    <source>
        <dbReference type="EMBL" id="MDN5204997.1"/>
    </source>
</evidence>
<dbReference type="NCBIfam" id="TIGR01280">
    <property type="entry name" value="xseB"/>
    <property type="match status" value="1"/>
</dbReference>